<gene>
    <name evidence="1" type="ORF">PPDBI_00044</name>
</gene>
<dbReference type="EMBL" id="MT210154">
    <property type="protein sequence ID" value="QIW89403.1"/>
    <property type="molecule type" value="Genomic_DNA"/>
</dbReference>
<organism evidence="1">
    <name type="scientific">Xanthomonas phage PPDBI</name>
    <dbReference type="NCBI Taxonomy" id="2723911"/>
    <lineage>
        <taxon>Viruses</taxon>
        <taxon>Duplodnaviria</taxon>
        <taxon>Heunggongvirae</taxon>
        <taxon>Uroviricota</taxon>
        <taxon>Caudoviricetes</taxon>
    </lineage>
</organism>
<protein>
    <submittedName>
        <fullName evidence="1">Uncharacterized protein</fullName>
    </submittedName>
</protein>
<proteinExistence type="predicted"/>
<name>A0A6H0X608_9CAUD</name>
<sequence length="79" mass="8889">MHEMTAQEMAESSGAPRVEECIARMMKRFPGVSAAAQARYYEEVHQELAPLARELERENIALRRQLGFAQPPAMTGRGE</sequence>
<reference evidence="1" key="1">
    <citation type="submission" date="2020-03" db="EMBL/GenBank/DDBJ databases">
        <authorList>
            <person name="Shneider M.M."/>
            <person name="Evseev P.V."/>
            <person name="Korzhenkov A.A."/>
            <person name="Toschakov S.V."/>
            <person name="Vo T."/>
            <person name="Ignatov A.N."/>
            <person name="Miroshnikov K.A."/>
        </authorList>
    </citation>
    <scope>NUCLEOTIDE SEQUENCE [LARGE SCALE GENOMIC DNA]</scope>
</reference>
<evidence type="ECO:0000313" key="1">
    <source>
        <dbReference type="EMBL" id="QIW89403.1"/>
    </source>
</evidence>
<accession>A0A6H0X608</accession>